<reference evidence="1" key="1">
    <citation type="submission" date="2024-12" db="EMBL/GenBank/DDBJ databases">
        <title>Comparative genomics and development of molecular markers within Purpureocillium lilacinum and among Purpureocillium species.</title>
        <authorList>
            <person name="Yeh Z.-Y."/>
            <person name="Ni N.-T."/>
            <person name="Lo P.-H."/>
            <person name="Mushyakhwo K."/>
            <person name="Lin C.-F."/>
            <person name="Nai Y.-S."/>
        </authorList>
    </citation>
    <scope>NUCLEOTIDE SEQUENCE</scope>
    <source>
        <strain evidence="1">NCHU-NPUST-175</strain>
    </source>
</reference>
<organism evidence="1 2">
    <name type="scientific">Purpureocillium lilacinum</name>
    <name type="common">Paecilomyces lilacinus</name>
    <dbReference type="NCBI Taxonomy" id="33203"/>
    <lineage>
        <taxon>Eukaryota</taxon>
        <taxon>Fungi</taxon>
        <taxon>Dikarya</taxon>
        <taxon>Ascomycota</taxon>
        <taxon>Pezizomycotina</taxon>
        <taxon>Sordariomycetes</taxon>
        <taxon>Hypocreomycetidae</taxon>
        <taxon>Hypocreales</taxon>
        <taxon>Ophiocordycipitaceae</taxon>
        <taxon>Purpureocillium</taxon>
    </lineage>
</organism>
<comment type="caution">
    <text evidence="1">The sequence shown here is derived from an EMBL/GenBank/DDBJ whole genome shotgun (WGS) entry which is preliminary data.</text>
</comment>
<keyword evidence="2" id="KW-1185">Reference proteome</keyword>
<gene>
    <name evidence="1" type="ORF">ACCO45_002847</name>
</gene>
<dbReference type="Proteomes" id="UP001638806">
    <property type="component" value="Unassembled WGS sequence"/>
</dbReference>
<evidence type="ECO:0000313" key="1">
    <source>
        <dbReference type="EMBL" id="KAL3961324.1"/>
    </source>
</evidence>
<accession>A0ACC4DYB9</accession>
<proteinExistence type="predicted"/>
<protein>
    <submittedName>
        <fullName evidence="1">Uncharacterized protein</fullName>
    </submittedName>
</protein>
<dbReference type="EMBL" id="JBGNUJ010000003">
    <property type="protein sequence ID" value="KAL3961324.1"/>
    <property type="molecule type" value="Genomic_DNA"/>
</dbReference>
<evidence type="ECO:0000313" key="2">
    <source>
        <dbReference type="Proteomes" id="UP001638806"/>
    </source>
</evidence>
<sequence length="191" mass="21445">MCFAGRCKGNRPQRIAAIGYEASVEVDVECALVEDGAQLEQNEELRHCEHVCGRLLNWRRNIITEYIPVIDVLCGPAHALNLFHDSDHIQAHNELHIVLIDPSSQKLLDYAREARSVVQIRGPFQHSIKIGSDAHVSVTNRVAHIRDVINNGCHARRFAISGYASLSCFRWGDKRGNEADHDEAAICFKLL</sequence>
<name>A0ACC4DYB9_PURLI</name>